<dbReference type="EMBL" id="SWDB01000035">
    <property type="protein sequence ID" value="TKB43648.1"/>
    <property type="molecule type" value="Genomic_DNA"/>
</dbReference>
<feature type="transmembrane region" description="Helical" evidence="1">
    <location>
        <begin position="6"/>
        <end position="28"/>
    </location>
</feature>
<dbReference type="OrthoDB" id="6270569at2"/>
<name>A0A4U1B296_9GAMM</name>
<evidence type="ECO:0000313" key="2">
    <source>
        <dbReference type="EMBL" id="TKB43648.1"/>
    </source>
</evidence>
<dbReference type="InterPro" id="IPR006597">
    <property type="entry name" value="Sel1-like"/>
</dbReference>
<sequence>MAILLIAISIFVPPVWYVTVAYILYRLFTRKSRADKYYEDAQTWFTGGELSTGDVNVNKAFHLFAKASELGHAKASYFLGSMYRDGAYVPQNMSMAEMYFELSKEQCFASYNEMFMNEREIKVRANQYT</sequence>
<reference evidence="2 3" key="1">
    <citation type="submission" date="2019-04" db="EMBL/GenBank/DDBJ databases">
        <title>Thalassotalea guangxiensis sp. nov., isolated from sediment of the coastal wetland.</title>
        <authorList>
            <person name="Zheng S."/>
            <person name="Zhang D."/>
        </authorList>
    </citation>
    <scope>NUCLEOTIDE SEQUENCE [LARGE SCALE GENOMIC DNA]</scope>
    <source>
        <strain evidence="2 3">ZS-4</strain>
    </source>
</reference>
<keyword evidence="3" id="KW-1185">Reference proteome</keyword>
<organism evidence="2 3">
    <name type="scientific">Thalassotalea mangrovi</name>
    <dbReference type="NCBI Taxonomy" id="2572245"/>
    <lineage>
        <taxon>Bacteria</taxon>
        <taxon>Pseudomonadati</taxon>
        <taxon>Pseudomonadota</taxon>
        <taxon>Gammaproteobacteria</taxon>
        <taxon>Alteromonadales</taxon>
        <taxon>Colwelliaceae</taxon>
        <taxon>Thalassotalea</taxon>
    </lineage>
</organism>
<dbReference type="RefSeq" id="WP_136736959.1">
    <property type="nucleotide sequence ID" value="NZ_SWDB01000035.1"/>
</dbReference>
<dbReference type="AlphaFoldDB" id="A0A4U1B296"/>
<evidence type="ECO:0000256" key="1">
    <source>
        <dbReference type="SAM" id="Phobius"/>
    </source>
</evidence>
<dbReference type="SUPFAM" id="SSF81901">
    <property type="entry name" value="HCP-like"/>
    <property type="match status" value="1"/>
</dbReference>
<comment type="caution">
    <text evidence="2">The sequence shown here is derived from an EMBL/GenBank/DDBJ whole genome shotgun (WGS) entry which is preliminary data.</text>
</comment>
<keyword evidence="1" id="KW-1133">Transmembrane helix</keyword>
<dbReference type="Proteomes" id="UP000307999">
    <property type="component" value="Unassembled WGS sequence"/>
</dbReference>
<gene>
    <name evidence="2" type="ORF">E8M12_14350</name>
</gene>
<dbReference type="Pfam" id="PF08238">
    <property type="entry name" value="Sel1"/>
    <property type="match status" value="2"/>
</dbReference>
<keyword evidence="1" id="KW-0812">Transmembrane</keyword>
<keyword evidence="1" id="KW-0472">Membrane</keyword>
<accession>A0A4U1B296</accession>
<protein>
    <submittedName>
        <fullName evidence="2">Sel1 repeat family protein</fullName>
    </submittedName>
</protein>
<evidence type="ECO:0000313" key="3">
    <source>
        <dbReference type="Proteomes" id="UP000307999"/>
    </source>
</evidence>
<dbReference type="Gene3D" id="1.25.40.10">
    <property type="entry name" value="Tetratricopeptide repeat domain"/>
    <property type="match status" value="1"/>
</dbReference>
<dbReference type="InterPro" id="IPR011990">
    <property type="entry name" value="TPR-like_helical_dom_sf"/>
</dbReference>
<proteinExistence type="predicted"/>